<organism evidence="1">
    <name type="scientific">bioreactor metagenome</name>
    <dbReference type="NCBI Taxonomy" id="1076179"/>
    <lineage>
        <taxon>unclassified sequences</taxon>
        <taxon>metagenomes</taxon>
        <taxon>ecological metagenomes</taxon>
    </lineage>
</organism>
<name>A0A645D926_9ZZZZ</name>
<comment type="caution">
    <text evidence="1">The sequence shown here is derived from an EMBL/GenBank/DDBJ whole genome shotgun (WGS) entry which is preliminary data.</text>
</comment>
<evidence type="ECO:0000313" key="1">
    <source>
        <dbReference type="EMBL" id="MPM85707.1"/>
    </source>
</evidence>
<dbReference type="AlphaFoldDB" id="A0A645D926"/>
<gene>
    <name evidence="1" type="ORF">SDC9_132788</name>
</gene>
<dbReference type="EMBL" id="VSSQ01033933">
    <property type="protein sequence ID" value="MPM85707.1"/>
    <property type="molecule type" value="Genomic_DNA"/>
</dbReference>
<protein>
    <submittedName>
        <fullName evidence="1">Uncharacterized protein</fullName>
    </submittedName>
</protein>
<sequence length="155" mass="17261">MPDATQPGCLQGQIGRRNINSHAADHDRHELVLAKPQAEIIHTLHHCPYGNQPNNPSPIGQGWDFTPLWETMRDQPGINQVCSSRLSLNLPLRSYFSPPVHHVFTHPPAVARRLPPLLRPRLPCRHALPHRLGADVQRQPAGPERAVHIGSMACP</sequence>
<reference evidence="1" key="1">
    <citation type="submission" date="2019-08" db="EMBL/GenBank/DDBJ databases">
        <authorList>
            <person name="Kucharzyk K."/>
            <person name="Murdoch R.W."/>
            <person name="Higgins S."/>
            <person name="Loffler F."/>
        </authorList>
    </citation>
    <scope>NUCLEOTIDE SEQUENCE</scope>
</reference>
<accession>A0A645D926</accession>
<proteinExistence type="predicted"/>